<feature type="compositionally biased region" description="Low complexity" evidence="1">
    <location>
        <begin position="95"/>
        <end position="112"/>
    </location>
</feature>
<feature type="region of interest" description="Disordered" evidence="1">
    <location>
        <begin position="35"/>
        <end position="80"/>
    </location>
</feature>
<dbReference type="Proteomes" id="UP000007797">
    <property type="component" value="Unassembled WGS sequence"/>
</dbReference>
<proteinExistence type="predicted"/>
<dbReference type="KEGG" id="dfa:DFA_11179"/>
<protein>
    <submittedName>
        <fullName evidence="2">Uncharacterized protein</fullName>
    </submittedName>
</protein>
<feature type="compositionally biased region" description="Polar residues" evidence="1">
    <location>
        <begin position="113"/>
        <end position="126"/>
    </location>
</feature>
<organism evidence="2 3">
    <name type="scientific">Cavenderia fasciculata</name>
    <name type="common">Slime mold</name>
    <name type="synonym">Dictyostelium fasciculatum</name>
    <dbReference type="NCBI Taxonomy" id="261658"/>
    <lineage>
        <taxon>Eukaryota</taxon>
        <taxon>Amoebozoa</taxon>
        <taxon>Evosea</taxon>
        <taxon>Eumycetozoa</taxon>
        <taxon>Dictyostelia</taxon>
        <taxon>Acytosteliales</taxon>
        <taxon>Cavenderiaceae</taxon>
        <taxon>Cavenderia</taxon>
    </lineage>
</organism>
<dbReference type="AlphaFoldDB" id="F4QFB1"/>
<accession>F4QFB1</accession>
<evidence type="ECO:0000256" key="1">
    <source>
        <dbReference type="SAM" id="MobiDB-lite"/>
    </source>
</evidence>
<reference evidence="3" key="1">
    <citation type="journal article" date="2011" name="Genome Res.">
        <title>Phylogeny-wide analysis of social amoeba genomes highlights ancient origins for complex intercellular communication.</title>
        <authorList>
            <person name="Heidel A.J."/>
            <person name="Lawal H.M."/>
            <person name="Felder M."/>
            <person name="Schilde C."/>
            <person name="Helps N.R."/>
            <person name="Tunggal B."/>
            <person name="Rivero F."/>
            <person name="John U."/>
            <person name="Schleicher M."/>
            <person name="Eichinger L."/>
            <person name="Platzer M."/>
            <person name="Noegel A.A."/>
            <person name="Schaap P."/>
            <person name="Gloeckner G."/>
        </authorList>
    </citation>
    <scope>NUCLEOTIDE SEQUENCE [LARGE SCALE GENOMIC DNA]</scope>
    <source>
        <strain evidence="3">SH3</strain>
    </source>
</reference>
<dbReference type="RefSeq" id="XP_004350122.1">
    <property type="nucleotide sequence ID" value="XM_004350072.1"/>
</dbReference>
<evidence type="ECO:0000313" key="2">
    <source>
        <dbReference type="EMBL" id="EGG13418.1"/>
    </source>
</evidence>
<evidence type="ECO:0000313" key="3">
    <source>
        <dbReference type="Proteomes" id="UP000007797"/>
    </source>
</evidence>
<feature type="region of interest" description="Disordered" evidence="1">
    <location>
        <begin position="94"/>
        <end position="126"/>
    </location>
</feature>
<sequence length="139" mass="15205">MTVAKVKAILELKVGKECHIYLFYLSTTTTTTIDNHLNKKGKERKEEMKSLFTRKSKKDGKGGQDSAGGGNDASENDFLQSLPAKASKRYSMAYSSFSPQGGNSSSSTSYKSNIQQHDSSHMNGNSSVKLVDDVCIQKI</sequence>
<keyword evidence="3" id="KW-1185">Reference proteome</keyword>
<dbReference type="GeneID" id="14865532"/>
<name>F4QFB1_CACFS</name>
<dbReference type="EMBL" id="GL883029">
    <property type="protein sequence ID" value="EGG13418.1"/>
    <property type="molecule type" value="Genomic_DNA"/>
</dbReference>
<gene>
    <name evidence="2" type="ORF">DFA_11179</name>
</gene>